<proteinExistence type="predicted"/>
<reference evidence="1 2" key="1">
    <citation type="submission" date="2013-11" db="EMBL/GenBank/DDBJ databases">
        <title>Single cell genomics of uncultured Tannerella BU063 (oral taxon 286).</title>
        <authorList>
            <person name="Beall C.J."/>
            <person name="Campbell A.G."/>
            <person name="Griffen A.L."/>
            <person name="Podar M."/>
            <person name="Leys E.J."/>
        </authorList>
    </citation>
    <scope>NUCLEOTIDE SEQUENCE [LARGE SCALE GENOMIC DNA]</scope>
    <source>
        <strain evidence="1">Cell 2</strain>
    </source>
</reference>
<dbReference type="Proteomes" id="UP000018837">
    <property type="component" value="Unassembled WGS sequence"/>
</dbReference>
<comment type="caution">
    <text evidence="1">The sequence shown here is derived from an EMBL/GenBank/DDBJ whole genome shotgun (WGS) entry which is preliminary data.</text>
</comment>
<accession>W2C6I4</accession>
<organism evidence="1 2">
    <name type="scientific">Tannerella sp. oral taxon BU063 isolate Cell 2</name>
    <dbReference type="NCBI Taxonomy" id="1411148"/>
    <lineage>
        <taxon>Bacteria</taxon>
        <taxon>Pseudomonadati</taxon>
        <taxon>Bacteroidota</taxon>
        <taxon>Bacteroidia</taxon>
        <taxon>Bacteroidales</taxon>
        <taxon>Tannerellaceae</taxon>
        <taxon>Tannerella</taxon>
    </lineage>
</organism>
<sequence length="271" mass="30984">MVDIRRPDPKRDFAEGVSVWPEKNTEAMIDEVLAQVSAASVQKECFNNPVVEGTYFKEITWGAVPPLNKFPFLISYGDPAPSNRTTHRKGVKALGSFKSNVLLGILDGRLYVITAFLDHVTNDEFVNWYYYQKDYVRDRTTIYNYIENNKLQDPFYDQVFKPLFLQKAIERKFIISIAPDERAKPDKFARIEGNLEPLNRAGNLIFNIAEKENPHMQRLEEQFKLFDDGLPAPADGPDAVEGGYFVAQRKVAAITPTAWSIGTRPVNKKRY</sequence>
<evidence type="ECO:0000313" key="1">
    <source>
        <dbReference type="EMBL" id="ETK02760.1"/>
    </source>
</evidence>
<dbReference type="EMBL" id="AYUF01000299">
    <property type="protein sequence ID" value="ETK02760.1"/>
    <property type="molecule type" value="Genomic_DNA"/>
</dbReference>
<dbReference type="AlphaFoldDB" id="W2C6I4"/>
<protein>
    <submittedName>
        <fullName evidence="1">Uncharacterized protein</fullName>
    </submittedName>
</protein>
<gene>
    <name evidence="1" type="ORF">N425_02400</name>
</gene>
<name>W2C6I4_9BACT</name>
<dbReference type="PATRIC" id="fig|1411148.3.peg.250"/>
<evidence type="ECO:0000313" key="2">
    <source>
        <dbReference type="Proteomes" id="UP000018837"/>
    </source>
</evidence>